<evidence type="ECO:0000256" key="5">
    <source>
        <dbReference type="ARBA" id="ARBA00023118"/>
    </source>
</evidence>
<dbReference type="RefSeq" id="WP_244054265.1">
    <property type="nucleotide sequence ID" value="NZ_BQXH01000002.1"/>
</dbReference>
<evidence type="ECO:0000256" key="2">
    <source>
        <dbReference type="ARBA" id="ARBA00006680"/>
    </source>
</evidence>
<evidence type="ECO:0000256" key="4">
    <source>
        <dbReference type="ARBA" id="ARBA00022884"/>
    </source>
</evidence>
<dbReference type="NCBIfam" id="TIGR01899">
    <property type="entry name" value="cas_TM1807_csm5"/>
    <property type="match status" value="1"/>
</dbReference>
<comment type="caution">
    <text evidence="8">The sequence shown here is derived from an EMBL/GenBank/DDBJ whole genome shotgun (WGS) entry which is preliminary data.</text>
</comment>
<dbReference type="EMBL" id="BQXH01000002">
    <property type="protein sequence ID" value="GKS80582.1"/>
    <property type="molecule type" value="Genomic_DNA"/>
</dbReference>
<sequence>MSTTRKIYNFILFTIGPVHIGSGQTYSQREYIYEDGYYYFPEMNRVYREIQNRGPKVVQTFEHFLMQNQRNNDPKQRLVNFLNDQQIRERGFGGYKIKESGFETEKRNRGKINEIGAFIKDSYGKPYIPGSSLKGAIRTLVLNQSEGDDASLTDIFSHIYVSDSLPIDPEKLILTRKWDYSGIKNEPKDLPVFREALQPFTAVKFTIQARNQEAIEVVDNLMTTANDEYKLYHDFFLSEFKDSYIQENISQFAPIYLGAGSGLWTKTKIKSVDLSKFRRGKYAMKRKGVFKLTKAARKEYMQNGKRKSLIKNSENFYEMGKAGFTCKAMEED</sequence>
<evidence type="ECO:0000259" key="7">
    <source>
        <dbReference type="Pfam" id="PF03787"/>
    </source>
</evidence>
<dbReference type="Proteomes" id="UP001055149">
    <property type="component" value="Unassembled WGS sequence"/>
</dbReference>
<keyword evidence="4" id="KW-0694">RNA-binding</keyword>
<evidence type="ECO:0000313" key="9">
    <source>
        <dbReference type="Proteomes" id="UP001055149"/>
    </source>
</evidence>
<organism evidence="8 9">
    <name type="scientific">Ligilactobacillus pabuli</name>
    <dbReference type="NCBI Taxonomy" id="2886039"/>
    <lineage>
        <taxon>Bacteria</taxon>
        <taxon>Bacillati</taxon>
        <taxon>Bacillota</taxon>
        <taxon>Bacilli</taxon>
        <taxon>Lactobacillales</taxon>
        <taxon>Lactobacillaceae</taxon>
        <taxon>Ligilactobacillus</taxon>
    </lineage>
</organism>
<comment type="function">
    <text evidence="1">This subunit might be involved in maturation of a crRNA intermediate to its mature form.</text>
</comment>
<dbReference type="InterPro" id="IPR005537">
    <property type="entry name" value="RAMP_III_fam"/>
</dbReference>
<comment type="similarity">
    <text evidence="2">Belongs to the CRISPR-associated Csm5 family.</text>
</comment>
<keyword evidence="9" id="KW-1185">Reference proteome</keyword>
<evidence type="ECO:0000313" key="8">
    <source>
        <dbReference type="EMBL" id="GKS80582.1"/>
    </source>
</evidence>
<dbReference type="PANTHER" id="PTHR38007">
    <property type="entry name" value="CRISPR SYSTEM CMS PROTEIN CSM5"/>
    <property type="match status" value="1"/>
</dbReference>
<keyword evidence="5" id="KW-0051">Antiviral defense</keyword>
<gene>
    <name evidence="8" type="ORF">LPAF129_02670</name>
</gene>
<dbReference type="PANTHER" id="PTHR38007:SF1">
    <property type="entry name" value="CRISPR SYSTEM CMS PROTEIN CSM5"/>
    <property type="match status" value="1"/>
</dbReference>
<proteinExistence type="inferred from homology"/>
<protein>
    <recommendedName>
        <fullName evidence="3">CRISPR system Cms protein Csm5</fullName>
    </recommendedName>
    <alternativeName>
        <fullName evidence="6">CRISPR type III A-associated protein Csm5</fullName>
    </alternativeName>
</protein>
<name>A0ABQ5JGG6_9LACO</name>
<evidence type="ECO:0000256" key="6">
    <source>
        <dbReference type="ARBA" id="ARBA00031720"/>
    </source>
</evidence>
<evidence type="ECO:0000256" key="1">
    <source>
        <dbReference type="ARBA" id="ARBA00003088"/>
    </source>
</evidence>
<evidence type="ECO:0000256" key="3">
    <source>
        <dbReference type="ARBA" id="ARBA00016113"/>
    </source>
</evidence>
<dbReference type="InterPro" id="IPR010173">
    <property type="entry name" value="CRISPR-assoc_Csm5"/>
</dbReference>
<dbReference type="Pfam" id="PF03787">
    <property type="entry name" value="RAMPs"/>
    <property type="match status" value="1"/>
</dbReference>
<feature type="domain" description="CRISPR type III-associated protein" evidence="7">
    <location>
        <begin position="14"/>
        <end position="204"/>
    </location>
</feature>
<accession>A0ABQ5JGG6</accession>
<reference evidence="8" key="1">
    <citation type="journal article" date="2022" name="Int. J. Syst. Evol. Microbiol.">
        <title>A novel species of lactic acid bacteria, Ligilactobacillus pabuli sp. nov., isolated from alfalfa silage.</title>
        <authorList>
            <person name="Tohno M."/>
            <person name="Tanizawa Y."/>
            <person name="Sawada H."/>
            <person name="Sakamoto M."/>
            <person name="Ohkuma M."/>
            <person name="Kobayashi H."/>
        </authorList>
    </citation>
    <scope>NUCLEOTIDE SEQUENCE</scope>
    <source>
        <strain evidence="8">AF129</strain>
    </source>
</reference>